<dbReference type="OrthoDB" id="2082707at2"/>
<keyword evidence="4" id="KW-0472">Membrane</keyword>
<keyword evidence="4" id="KW-1133">Transmembrane helix</keyword>
<dbReference type="CDD" id="cd06530">
    <property type="entry name" value="S26_SPase_I"/>
    <property type="match status" value="1"/>
</dbReference>
<keyword evidence="2" id="KW-0732">Signal</keyword>
<dbReference type="SUPFAM" id="SSF51306">
    <property type="entry name" value="LexA/Signal peptidase"/>
    <property type="match status" value="1"/>
</dbReference>
<evidence type="ECO:0000256" key="4">
    <source>
        <dbReference type="SAM" id="Phobius"/>
    </source>
</evidence>
<evidence type="ECO:0008006" key="7">
    <source>
        <dbReference type="Google" id="ProtNLM"/>
    </source>
</evidence>
<evidence type="ECO:0000313" key="6">
    <source>
        <dbReference type="Proteomes" id="UP000321049"/>
    </source>
</evidence>
<dbReference type="Pfam" id="PF11999">
    <property type="entry name" value="Ice_binding"/>
    <property type="match status" value="1"/>
</dbReference>
<evidence type="ECO:0000256" key="1">
    <source>
        <dbReference type="ARBA" id="ARBA00005445"/>
    </source>
</evidence>
<comment type="similarity">
    <text evidence="1">Belongs to the ice-binding protein family.</text>
</comment>
<dbReference type="Proteomes" id="UP000321049">
    <property type="component" value="Unassembled WGS sequence"/>
</dbReference>
<evidence type="ECO:0000256" key="2">
    <source>
        <dbReference type="ARBA" id="ARBA00022729"/>
    </source>
</evidence>
<dbReference type="RefSeq" id="WP_146847979.1">
    <property type="nucleotide sequence ID" value="NZ_BJWH01000036.1"/>
</dbReference>
<evidence type="ECO:0000313" key="5">
    <source>
        <dbReference type="EMBL" id="GEM00387.1"/>
    </source>
</evidence>
<feature type="transmembrane region" description="Helical" evidence="4">
    <location>
        <begin position="177"/>
        <end position="197"/>
    </location>
</feature>
<gene>
    <name evidence="5" type="ORF">CTE05_39330</name>
</gene>
<dbReference type="InterPro" id="IPR019533">
    <property type="entry name" value="Peptidase_S26"/>
</dbReference>
<name>A0A511JQX2_9CELL</name>
<dbReference type="EMBL" id="BJWH01000036">
    <property type="protein sequence ID" value="GEM00387.1"/>
    <property type="molecule type" value="Genomic_DNA"/>
</dbReference>
<keyword evidence="6" id="KW-1185">Reference proteome</keyword>
<feature type="region of interest" description="Disordered" evidence="3">
    <location>
        <begin position="1"/>
        <end position="25"/>
    </location>
</feature>
<organism evidence="5 6">
    <name type="scientific">Cellulomonas terrae</name>
    <dbReference type="NCBI Taxonomy" id="311234"/>
    <lineage>
        <taxon>Bacteria</taxon>
        <taxon>Bacillati</taxon>
        <taxon>Actinomycetota</taxon>
        <taxon>Actinomycetes</taxon>
        <taxon>Micrococcales</taxon>
        <taxon>Cellulomonadaceae</taxon>
        <taxon>Cellulomonas</taxon>
    </lineage>
</organism>
<dbReference type="GO" id="GO:0006465">
    <property type="term" value="P:signal peptide processing"/>
    <property type="evidence" value="ECO:0007669"/>
    <property type="project" value="InterPro"/>
</dbReference>
<keyword evidence="4" id="KW-0812">Transmembrane</keyword>
<proteinExistence type="inferred from homology"/>
<feature type="transmembrane region" description="Helical" evidence="4">
    <location>
        <begin position="218"/>
        <end position="235"/>
    </location>
</feature>
<accession>A0A511JQX2</accession>
<feature type="transmembrane region" description="Helical" evidence="4">
    <location>
        <begin position="49"/>
        <end position="69"/>
    </location>
</feature>
<dbReference type="AlphaFoldDB" id="A0A511JQX2"/>
<dbReference type="GO" id="GO:0004252">
    <property type="term" value="F:serine-type endopeptidase activity"/>
    <property type="evidence" value="ECO:0007669"/>
    <property type="project" value="InterPro"/>
</dbReference>
<sequence>MTTVDALSASRTERDASASVRTGRHSARSAVLDRDGWAVLVLGTVARSYLVLIVSLTLIAGLPVAFGWIGSVVQSGSMRPAITAGDVVLSTPLPDSEPMPLGSVVQFSAPAAGGGEQQVVHRIVAPGDQQGEWITRGDANADQDSTTLTREKVTGQGRLLVRWVGLPSLWLSTGNTAALALWLSATLAAVALAVWSWPGDERERRPARDRSTVTWRKPLVLTVAVLAAGTMAIGPEHASAAFTASTSSPANTFRVGSWSVLSLGRASTYAILAATRISNADSHSTVLGSIAVSPGTSLSGIKAAEVTGSIDLNTPGAVNARADALALQRAIAARPTTGPAPASLAGRLTPGTWRTATPVQIDGTLTLDAGGDPSAVFVVSAAALTFGQGASVVLINGASPDKVFFVSESTTVVSGGATLRGVLLAQSDVRVDRGTTLTGRIVSLQGAVDLKNATVTQP</sequence>
<protein>
    <recommendedName>
        <fullName evidence="7">Peptidase S26 domain-containing protein</fullName>
    </recommendedName>
</protein>
<comment type="caution">
    <text evidence="5">The sequence shown here is derived from an EMBL/GenBank/DDBJ whole genome shotgun (WGS) entry which is preliminary data.</text>
</comment>
<evidence type="ECO:0000256" key="3">
    <source>
        <dbReference type="SAM" id="MobiDB-lite"/>
    </source>
</evidence>
<dbReference type="InterPro" id="IPR021884">
    <property type="entry name" value="Ice-bd_prot"/>
</dbReference>
<dbReference type="InterPro" id="IPR036286">
    <property type="entry name" value="LexA/Signal_pep-like_sf"/>
</dbReference>
<reference evidence="5 6" key="1">
    <citation type="submission" date="2019-07" db="EMBL/GenBank/DDBJ databases">
        <title>Whole genome shotgun sequence of Cellulomonas terrae NBRC 100819.</title>
        <authorList>
            <person name="Hosoyama A."/>
            <person name="Uohara A."/>
            <person name="Ohji S."/>
            <person name="Ichikawa N."/>
        </authorList>
    </citation>
    <scope>NUCLEOTIDE SEQUENCE [LARGE SCALE GENOMIC DNA]</scope>
    <source>
        <strain evidence="5 6">NBRC 100819</strain>
    </source>
</reference>